<protein>
    <submittedName>
        <fullName evidence="1">Uncharacterized protein</fullName>
    </submittedName>
</protein>
<dbReference type="Proteomes" id="UP000285146">
    <property type="component" value="Unassembled WGS sequence"/>
</dbReference>
<comment type="caution">
    <text evidence="1">The sequence shown here is derived from an EMBL/GenBank/DDBJ whole genome shotgun (WGS) entry which is preliminary data.</text>
</comment>
<evidence type="ECO:0000313" key="1">
    <source>
        <dbReference type="EMBL" id="ROW17211.1"/>
    </source>
</evidence>
<sequence>MSWYPYYGYTYGYGQPVQNSEEATAQSWSYLPTSSETLTGTADQQALLAPGSWSTSRASDYASMSSTTVPTATKTQVRIGVPYDPFHTPNDGVHASDFSGFVLQMLFIEYVSLVLSAQLPW</sequence>
<evidence type="ECO:0000313" key="2">
    <source>
        <dbReference type="Proteomes" id="UP000285146"/>
    </source>
</evidence>
<dbReference type="EMBL" id="LKEB01000003">
    <property type="protein sequence ID" value="ROW17211.1"/>
    <property type="molecule type" value="Genomic_DNA"/>
</dbReference>
<dbReference type="AlphaFoldDB" id="A0A423XLF3"/>
<proteinExistence type="predicted"/>
<name>A0A423XLF3_9PEZI</name>
<dbReference type="InParanoid" id="A0A423XLF3"/>
<organism evidence="1 2">
    <name type="scientific">Cytospora leucostoma</name>
    <dbReference type="NCBI Taxonomy" id="1230097"/>
    <lineage>
        <taxon>Eukaryota</taxon>
        <taxon>Fungi</taxon>
        <taxon>Dikarya</taxon>
        <taxon>Ascomycota</taxon>
        <taxon>Pezizomycotina</taxon>
        <taxon>Sordariomycetes</taxon>
        <taxon>Sordariomycetidae</taxon>
        <taxon>Diaporthales</taxon>
        <taxon>Cytosporaceae</taxon>
        <taxon>Cytospora</taxon>
    </lineage>
</organism>
<dbReference type="STRING" id="1230097.A0A423XLF3"/>
<reference evidence="1 2" key="1">
    <citation type="submission" date="2015-09" db="EMBL/GenBank/DDBJ databases">
        <title>Host preference determinants of Valsa canker pathogens revealed by comparative genomics.</title>
        <authorList>
            <person name="Yin Z."/>
            <person name="Huang L."/>
        </authorList>
    </citation>
    <scope>NUCLEOTIDE SEQUENCE [LARGE SCALE GENOMIC DNA]</scope>
    <source>
        <strain evidence="1 2">SXYLt</strain>
    </source>
</reference>
<accession>A0A423XLF3</accession>
<gene>
    <name evidence="1" type="ORF">VPNG_01166</name>
</gene>
<keyword evidence="2" id="KW-1185">Reference proteome</keyword>